<organism evidence="1 2">
    <name type="scientific">Myxococcus landrumensis</name>
    <dbReference type="NCBI Taxonomy" id="2813577"/>
    <lineage>
        <taxon>Bacteria</taxon>
        <taxon>Pseudomonadati</taxon>
        <taxon>Myxococcota</taxon>
        <taxon>Myxococcia</taxon>
        <taxon>Myxococcales</taxon>
        <taxon>Cystobacterineae</taxon>
        <taxon>Myxococcaceae</taxon>
        <taxon>Myxococcus</taxon>
    </lineage>
</organism>
<reference evidence="1 2" key="1">
    <citation type="submission" date="2021-02" db="EMBL/GenBank/DDBJ databases">
        <title>De Novo genome assembly of isolated myxobacteria.</title>
        <authorList>
            <person name="Stevens D.C."/>
        </authorList>
    </citation>
    <scope>NUCLEOTIDE SEQUENCE [LARGE SCALE GENOMIC DNA]</scope>
    <source>
        <strain evidence="1 2">SCHIC003</strain>
    </source>
</reference>
<accession>A0ABX7N8Y9</accession>
<evidence type="ECO:0000313" key="2">
    <source>
        <dbReference type="Proteomes" id="UP000663090"/>
    </source>
</evidence>
<gene>
    <name evidence="1" type="ORF">JY572_37825</name>
</gene>
<keyword evidence="2" id="KW-1185">Reference proteome</keyword>
<sequence>MATPEEIKSIKDYWTEYFERNPDIKPAQVRRILGGFIEIHREQGSDDVADPLQKLLNELTTD</sequence>
<evidence type="ECO:0000313" key="1">
    <source>
        <dbReference type="EMBL" id="QSQ14014.1"/>
    </source>
</evidence>
<dbReference type="EMBL" id="CP071091">
    <property type="protein sequence ID" value="QSQ14014.1"/>
    <property type="molecule type" value="Genomic_DNA"/>
</dbReference>
<proteinExistence type="predicted"/>
<dbReference type="Proteomes" id="UP000663090">
    <property type="component" value="Chromosome"/>
</dbReference>
<dbReference type="RefSeq" id="WP_206715808.1">
    <property type="nucleotide sequence ID" value="NZ_CP071091.1"/>
</dbReference>
<protein>
    <submittedName>
        <fullName evidence="1">Uncharacterized protein</fullName>
    </submittedName>
</protein>
<name>A0ABX7N8Y9_9BACT</name>